<dbReference type="PRINTS" id="PR00765">
    <property type="entry name" value="CRBOXYPTASEA"/>
</dbReference>
<evidence type="ECO:0000313" key="10">
    <source>
        <dbReference type="Proteomes" id="UP001324634"/>
    </source>
</evidence>
<dbReference type="SMART" id="SM00631">
    <property type="entry name" value="Zn_pept"/>
    <property type="match status" value="1"/>
</dbReference>
<dbReference type="GO" id="GO:0008270">
    <property type="term" value="F:zinc ion binding"/>
    <property type="evidence" value="ECO:0007669"/>
    <property type="project" value="InterPro"/>
</dbReference>
<sequence length="229" mass="26192">MIFSELDSGESVEGHPIPVFKTDIKASKYLYLIGGVHGDEVEGVYVLKELFQWLKLEHSLKDLPMIVIPILNVDGYKNQTRVNAHSVDLNRNLPTKDWSGVFKEARYNPGAKALSEPENQFLVKLMDKYKPGFILSFHTWKPILNYNGDCKDVAEYLHGFNKYEMASDIGYPTPGSLGTFAVEKYQSPVLTFECPELKKHRDSLKEIWKENEEGLKGFFQTDLIKQKLS</sequence>
<evidence type="ECO:0000259" key="8">
    <source>
        <dbReference type="PROSITE" id="PS52035"/>
    </source>
</evidence>
<accession>A0AAX4HSI4</accession>
<dbReference type="InterPro" id="IPR000834">
    <property type="entry name" value="Peptidase_M14"/>
</dbReference>
<keyword evidence="4" id="KW-0378">Hydrolase</keyword>
<dbReference type="Pfam" id="PF00246">
    <property type="entry name" value="Peptidase_M14"/>
    <property type="match status" value="1"/>
</dbReference>
<evidence type="ECO:0000256" key="2">
    <source>
        <dbReference type="ARBA" id="ARBA00005988"/>
    </source>
</evidence>
<keyword evidence="3" id="KW-0645">Protease</keyword>
<keyword evidence="6" id="KW-0482">Metalloprotease</keyword>
<reference evidence="9 10" key="1">
    <citation type="submission" date="2023-11" db="EMBL/GenBank/DDBJ databases">
        <title>Peredibacter starrii A3.12.</title>
        <authorList>
            <person name="Mitchell R.J."/>
        </authorList>
    </citation>
    <scope>NUCLEOTIDE SEQUENCE [LARGE SCALE GENOMIC DNA]</scope>
    <source>
        <strain evidence="9 10">A3.12</strain>
    </source>
</reference>
<protein>
    <submittedName>
        <fullName evidence="9">M14 family murein peptide amidase A</fullName>
    </submittedName>
</protein>
<comment type="cofactor">
    <cofactor evidence="1">
        <name>Zn(2+)</name>
        <dbReference type="ChEBI" id="CHEBI:29105"/>
    </cofactor>
</comment>
<dbReference type="PROSITE" id="PS52035">
    <property type="entry name" value="PEPTIDASE_M14"/>
    <property type="match status" value="1"/>
</dbReference>
<proteinExistence type="inferred from homology"/>
<dbReference type="SUPFAM" id="SSF53187">
    <property type="entry name" value="Zn-dependent exopeptidases"/>
    <property type="match status" value="1"/>
</dbReference>
<dbReference type="PANTHER" id="PTHR11705:SF143">
    <property type="entry name" value="SLL0236 PROTEIN"/>
    <property type="match status" value="1"/>
</dbReference>
<evidence type="ECO:0000256" key="3">
    <source>
        <dbReference type="ARBA" id="ARBA00022670"/>
    </source>
</evidence>
<dbReference type="PANTHER" id="PTHR11705">
    <property type="entry name" value="PROTEASE FAMILY M14 CARBOXYPEPTIDASE A,B"/>
    <property type="match status" value="1"/>
</dbReference>
<comment type="similarity">
    <text evidence="2 7">Belongs to the peptidase M14 family.</text>
</comment>
<gene>
    <name evidence="9" type="ORF">SOO65_06155</name>
</gene>
<evidence type="ECO:0000256" key="1">
    <source>
        <dbReference type="ARBA" id="ARBA00001947"/>
    </source>
</evidence>
<dbReference type="RefSeq" id="WP_321398427.1">
    <property type="nucleotide sequence ID" value="NZ_CP139487.1"/>
</dbReference>
<keyword evidence="10" id="KW-1185">Reference proteome</keyword>
<feature type="domain" description="Peptidase M14" evidence="8">
    <location>
        <begin position="1"/>
        <end position="222"/>
    </location>
</feature>
<name>A0AAX4HSI4_9BACT</name>
<evidence type="ECO:0000256" key="6">
    <source>
        <dbReference type="ARBA" id="ARBA00023049"/>
    </source>
</evidence>
<keyword evidence="5" id="KW-0862">Zinc</keyword>
<evidence type="ECO:0000256" key="5">
    <source>
        <dbReference type="ARBA" id="ARBA00022833"/>
    </source>
</evidence>
<dbReference type="EMBL" id="CP139487">
    <property type="protein sequence ID" value="WPU66325.1"/>
    <property type="molecule type" value="Genomic_DNA"/>
</dbReference>
<dbReference type="GO" id="GO:0005615">
    <property type="term" value="C:extracellular space"/>
    <property type="evidence" value="ECO:0007669"/>
    <property type="project" value="TreeGrafter"/>
</dbReference>
<evidence type="ECO:0000313" key="9">
    <source>
        <dbReference type="EMBL" id="WPU66325.1"/>
    </source>
</evidence>
<evidence type="ECO:0000256" key="7">
    <source>
        <dbReference type="PROSITE-ProRule" id="PRU01379"/>
    </source>
</evidence>
<feature type="active site" description="Proton donor/acceptor" evidence="7">
    <location>
        <position position="193"/>
    </location>
</feature>
<dbReference type="GO" id="GO:0006508">
    <property type="term" value="P:proteolysis"/>
    <property type="evidence" value="ECO:0007669"/>
    <property type="project" value="UniProtKB-KW"/>
</dbReference>
<dbReference type="Gene3D" id="3.40.630.10">
    <property type="entry name" value="Zn peptidases"/>
    <property type="match status" value="1"/>
</dbReference>
<dbReference type="GO" id="GO:0004181">
    <property type="term" value="F:metallocarboxypeptidase activity"/>
    <property type="evidence" value="ECO:0007669"/>
    <property type="project" value="InterPro"/>
</dbReference>
<dbReference type="CDD" id="cd06904">
    <property type="entry name" value="M14_MpaA-like"/>
    <property type="match status" value="1"/>
</dbReference>
<evidence type="ECO:0000256" key="4">
    <source>
        <dbReference type="ARBA" id="ARBA00022801"/>
    </source>
</evidence>
<dbReference type="KEGG" id="psti:SOO65_06155"/>
<dbReference type="AlphaFoldDB" id="A0AAX4HSI4"/>
<organism evidence="9 10">
    <name type="scientific">Peredibacter starrii</name>
    <dbReference type="NCBI Taxonomy" id="28202"/>
    <lineage>
        <taxon>Bacteria</taxon>
        <taxon>Pseudomonadati</taxon>
        <taxon>Bdellovibrionota</taxon>
        <taxon>Bacteriovoracia</taxon>
        <taxon>Bacteriovoracales</taxon>
        <taxon>Bacteriovoracaceae</taxon>
        <taxon>Peredibacter</taxon>
    </lineage>
</organism>
<dbReference type="Proteomes" id="UP001324634">
    <property type="component" value="Chromosome"/>
</dbReference>